<feature type="transmembrane region" description="Helical" evidence="5">
    <location>
        <begin position="134"/>
        <end position="153"/>
    </location>
</feature>
<evidence type="ECO:0000256" key="3">
    <source>
        <dbReference type="ARBA" id="ARBA00022989"/>
    </source>
</evidence>
<name>A0A1G2HEE7_9BACT</name>
<keyword evidence="4 5" id="KW-0472">Membrane</keyword>
<accession>A0A1G2HEE7</accession>
<dbReference type="PANTHER" id="PTHR43847:SF1">
    <property type="entry name" value="BLL3993 PROTEIN"/>
    <property type="match status" value="1"/>
</dbReference>
<dbReference type="InterPro" id="IPR007318">
    <property type="entry name" value="Phopholipid_MeTrfase"/>
</dbReference>
<organism evidence="6 7">
    <name type="scientific">Candidatus Spechtbacteria bacterium RIFCSPLOWO2_01_FULL_43_12</name>
    <dbReference type="NCBI Taxonomy" id="1802162"/>
    <lineage>
        <taxon>Bacteria</taxon>
        <taxon>Candidatus Spechtiibacteriota</taxon>
    </lineage>
</organism>
<dbReference type="Gene3D" id="1.20.120.1630">
    <property type="match status" value="1"/>
</dbReference>
<dbReference type="GO" id="GO:0012505">
    <property type="term" value="C:endomembrane system"/>
    <property type="evidence" value="ECO:0007669"/>
    <property type="project" value="UniProtKB-SubCell"/>
</dbReference>
<feature type="transmembrane region" description="Helical" evidence="5">
    <location>
        <begin position="64"/>
        <end position="86"/>
    </location>
</feature>
<proteinExistence type="predicted"/>
<dbReference type="Proteomes" id="UP000178835">
    <property type="component" value="Unassembled WGS sequence"/>
</dbReference>
<evidence type="ECO:0000256" key="5">
    <source>
        <dbReference type="SAM" id="Phobius"/>
    </source>
</evidence>
<evidence type="ECO:0000313" key="7">
    <source>
        <dbReference type="Proteomes" id="UP000178835"/>
    </source>
</evidence>
<gene>
    <name evidence="6" type="ORF">A2919_02215</name>
</gene>
<feature type="transmembrane region" description="Helical" evidence="5">
    <location>
        <begin position="33"/>
        <end position="52"/>
    </location>
</feature>
<comment type="subcellular location">
    <subcellularLocation>
        <location evidence="1">Endomembrane system</location>
        <topology evidence="1">Multi-pass membrane protein</topology>
    </subcellularLocation>
</comment>
<comment type="caution">
    <text evidence="6">The sequence shown here is derived from an EMBL/GenBank/DDBJ whole genome shotgun (WGS) entry which is preliminary data.</text>
</comment>
<dbReference type="PANTHER" id="PTHR43847">
    <property type="entry name" value="BLL3993 PROTEIN"/>
    <property type="match status" value="1"/>
</dbReference>
<dbReference type="InterPro" id="IPR052527">
    <property type="entry name" value="Metal_cation-efflux_comp"/>
</dbReference>
<keyword evidence="2 5" id="KW-0812">Transmembrane</keyword>
<evidence type="ECO:0000256" key="2">
    <source>
        <dbReference type="ARBA" id="ARBA00022692"/>
    </source>
</evidence>
<evidence type="ECO:0000256" key="1">
    <source>
        <dbReference type="ARBA" id="ARBA00004127"/>
    </source>
</evidence>
<sequence>MLIVLTLSSLLFIAVRTFKFVLKPFRWKSIANIPLFAGDLLLLVLIVFQLLNPDFGKMPMPQSIEAQLSLAGLVLAVLGSIFASWARIYMGSTWRTAWDVRGQNKLVTGGPWKFCRHPIYAGSWLFGVGFELALGNWLVFGAIALLIVIVKIARKEEAYLEARFGDHWRQYAKDTPDIIPGIH</sequence>
<evidence type="ECO:0000313" key="6">
    <source>
        <dbReference type="EMBL" id="OGZ60844.1"/>
    </source>
</evidence>
<keyword evidence="3 5" id="KW-1133">Transmembrane helix</keyword>
<protein>
    <recommendedName>
        <fullName evidence="8">Steroid 5-alpha reductase C-terminal domain-containing protein</fullName>
    </recommendedName>
</protein>
<evidence type="ECO:0000256" key="4">
    <source>
        <dbReference type="ARBA" id="ARBA00023136"/>
    </source>
</evidence>
<reference evidence="6 7" key="1">
    <citation type="journal article" date="2016" name="Nat. Commun.">
        <title>Thousands of microbial genomes shed light on interconnected biogeochemical processes in an aquifer system.</title>
        <authorList>
            <person name="Anantharaman K."/>
            <person name="Brown C.T."/>
            <person name="Hug L.A."/>
            <person name="Sharon I."/>
            <person name="Castelle C.J."/>
            <person name="Probst A.J."/>
            <person name="Thomas B.C."/>
            <person name="Singh A."/>
            <person name="Wilkins M.J."/>
            <person name="Karaoz U."/>
            <person name="Brodie E.L."/>
            <person name="Williams K.H."/>
            <person name="Hubbard S.S."/>
            <person name="Banfield J.F."/>
        </authorList>
    </citation>
    <scope>NUCLEOTIDE SEQUENCE [LARGE SCALE GENOMIC DNA]</scope>
</reference>
<dbReference type="EMBL" id="MHOH01000011">
    <property type="protein sequence ID" value="OGZ60844.1"/>
    <property type="molecule type" value="Genomic_DNA"/>
</dbReference>
<dbReference type="Pfam" id="PF04191">
    <property type="entry name" value="PEMT"/>
    <property type="match status" value="1"/>
</dbReference>
<evidence type="ECO:0008006" key="8">
    <source>
        <dbReference type="Google" id="ProtNLM"/>
    </source>
</evidence>
<dbReference type="AlphaFoldDB" id="A0A1G2HEE7"/>